<accession>A0A9K3DBI8</accession>
<keyword evidence="3" id="KW-0255">Endonuclease</keyword>
<dbReference type="InterPro" id="IPR007346">
    <property type="entry name" value="Endonuclease-I"/>
</dbReference>
<proteinExistence type="predicted"/>
<reference evidence="3 4" key="1">
    <citation type="journal article" date="2018" name="PLoS ONE">
        <title>The draft genome of Kipferlia bialata reveals reductive genome evolution in fornicate parasites.</title>
        <authorList>
            <person name="Tanifuji G."/>
            <person name="Takabayashi S."/>
            <person name="Kume K."/>
            <person name="Takagi M."/>
            <person name="Nakayama T."/>
            <person name="Kamikawa R."/>
            <person name="Inagaki Y."/>
            <person name="Hashimoto T."/>
        </authorList>
    </citation>
    <scope>NUCLEOTIDE SEQUENCE [LARGE SCALE GENOMIC DNA]</scope>
    <source>
        <strain evidence="3">NY0173</strain>
    </source>
</reference>
<keyword evidence="1" id="KW-0540">Nuclease</keyword>
<dbReference type="GO" id="GO:0004519">
    <property type="term" value="F:endonuclease activity"/>
    <property type="evidence" value="ECO:0007669"/>
    <property type="project" value="UniProtKB-KW"/>
</dbReference>
<evidence type="ECO:0000256" key="2">
    <source>
        <dbReference type="ARBA" id="ARBA00022801"/>
    </source>
</evidence>
<dbReference type="InterPro" id="IPR044925">
    <property type="entry name" value="His-Me_finger_sf"/>
</dbReference>
<keyword evidence="2" id="KW-0378">Hydrolase</keyword>
<dbReference type="OrthoDB" id="2015847at2759"/>
<feature type="non-terminal residue" evidence="3">
    <location>
        <position position="1"/>
    </location>
</feature>
<evidence type="ECO:0000256" key="1">
    <source>
        <dbReference type="ARBA" id="ARBA00022722"/>
    </source>
</evidence>
<evidence type="ECO:0000313" key="3">
    <source>
        <dbReference type="EMBL" id="GIQ90829.1"/>
    </source>
</evidence>
<dbReference type="GO" id="GO:0016787">
    <property type="term" value="F:hydrolase activity"/>
    <property type="evidence" value="ECO:0007669"/>
    <property type="project" value="UniProtKB-KW"/>
</dbReference>
<organism evidence="3 4">
    <name type="scientific">Kipferlia bialata</name>
    <dbReference type="NCBI Taxonomy" id="797122"/>
    <lineage>
        <taxon>Eukaryota</taxon>
        <taxon>Metamonada</taxon>
        <taxon>Carpediemonas-like organisms</taxon>
        <taxon>Kipferlia</taxon>
    </lineage>
</organism>
<dbReference type="PANTHER" id="PTHR33607:SF2">
    <property type="entry name" value="ENDONUCLEASE-1"/>
    <property type="match status" value="1"/>
</dbReference>
<dbReference type="Proteomes" id="UP000265618">
    <property type="component" value="Unassembled WGS sequence"/>
</dbReference>
<dbReference type="PANTHER" id="PTHR33607">
    <property type="entry name" value="ENDONUCLEASE-1"/>
    <property type="match status" value="1"/>
</dbReference>
<dbReference type="Pfam" id="PF04231">
    <property type="entry name" value="Endonuclease_1"/>
    <property type="match status" value="1"/>
</dbReference>
<dbReference type="EMBL" id="BDIP01006722">
    <property type="protein sequence ID" value="GIQ90829.1"/>
    <property type="molecule type" value="Genomic_DNA"/>
</dbReference>
<comment type="caution">
    <text evidence="3">The sequence shown here is derived from an EMBL/GenBank/DDBJ whole genome shotgun (WGS) entry which is preliminary data.</text>
</comment>
<dbReference type="AlphaFoldDB" id="A0A9K3DBI8"/>
<evidence type="ECO:0000313" key="4">
    <source>
        <dbReference type="Proteomes" id="UP000265618"/>
    </source>
</evidence>
<keyword evidence="4" id="KW-1185">Reference proteome</keyword>
<sequence length="94" mass="10999">YDKARQDMYGYIDNVDNSVTGIYTDLKLHYKHGSKDTSQNPDLNCEHIVPQSFFNKSNPMRCDVHHLRPAYDVANSARSNYPFQVIPDEDVYKW</sequence>
<dbReference type="SUPFAM" id="SSF54060">
    <property type="entry name" value="His-Me finger endonucleases"/>
    <property type="match status" value="1"/>
</dbReference>
<gene>
    <name evidence="3" type="ORF">KIPB_013773</name>
</gene>
<protein>
    <submittedName>
        <fullName evidence="3">Endonuclease I</fullName>
    </submittedName>
</protein>
<name>A0A9K3DBI8_9EUKA</name>